<feature type="active site" evidence="5">
    <location>
        <position position="101"/>
    </location>
</feature>
<evidence type="ECO:0000256" key="1">
    <source>
        <dbReference type="ARBA" id="ARBA00003561"/>
    </source>
</evidence>
<comment type="similarity">
    <text evidence="2">Belongs to the MBF1 family.</text>
</comment>
<dbReference type="Pfam" id="PF02560">
    <property type="entry name" value="Cyanate_lyase"/>
    <property type="match status" value="1"/>
</dbReference>
<evidence type="ECO:0000256" key="2">
    <source>
        <dbReference type="ARBA" id="ARBA00009802"/>
    </source>
</evidence>
<accession>A0A0K3CQC6</accession>
<dbReference type="PRINTS" id="PR01693">
    <property type="entry name" value="CYANASE"/>
</dbReference>
<dbReference type="EMBL" id="CWKI01000015">
    <property type="protein sequence ID" value="CTR10892.1"/>
    <property type="molecule type" value="Genomic_DNA"/>
</dbReference>
<dbReference type="Gene3D" id="1.10.260.40">
    <property type="entry name" value="lambda repressor-like DNA-binding domains"/>
    <property type="match status" value="1"/>
</dbReference>
<dbReference type="NCBIfam" id="NF002773">
    <property type="entry name" value="PRK02866.1"/>
    <property type="match status" value="1"/>
</dbReference>
<dbReference type="HAMAP" id="MF_00535">
    <property type="entry name" value="Cyanate_hydrat"/>
    <property type="match status" value="1"/>
</dbReference>
<dbReference type="SUPFAM" id="SSF55234">
    <property type="entry name" value="Cyanase C-terminal domain"/>
    <property type="match status" value="1"/>
</dbReference>
<dbReference type="InterPro" id="IPR036581">
    <property type="entry name" value="Cyanate_lyase_C_sf"/>
</dbReference>
<dbReference type="Proteomes" id="UP000239560">
    <property type="component" value="Unassembled WGS sequence"/>
</dbReference>
<comment type="function">
    <text evidence="4">Transcriptional coactivator that stimulates GCN4-dependent transcriptional activity by bridging the DNA-binding region of GCN4 and TBP (SPT15), thereby recruiting TBP to GCN4-bound promoters. Involved in induction of the ribosome quality control (RQC) pathway; a pathway that degrades nascent peptide chains during problematic translation. Required to prevent stalled ribosomes from frameshifting.</text>
</comment>
<dbReference type="SUPFAM" id="SSF47413">
    <property type="entry name" value="lambda repressor-like DNA-binding domains"/>
    <property type="match status" value="1"/>
</dbReference>
<comment type="function">
    <text evidence="1 5">Catalyzes the reaction of cyanate with bicarbonate to produce ammonia and carbon dioxide.</text>
</comment>
<sequence length="158" mass="18018">MTSVVQSLADVNQQLFEAKKTKKLSFEQIAQRMGRDEVWVAALFYGQAKPTDDEVDKLIDVLGPWVDAKAMKRHFNPHFFPERGQLTPMPPTDPTLYRLYEVVGVYGYALKSVIHEKFGDGIMSAINFSAKVDKVQKNGADTVRITYEGKWLPYDFHC</sequence>
<reference evidence="7 9" key="1">
    <citation type="submission" date="2015-07" db="EMBL/GenBank/DDBJ databases">
        <authorList>
            <person name="Cajimat M.N.B."/>
            <person name="Milazzo M.L."/>
            <person name="Fulhorst C.F."/>
        </authorList>
    </citation>
    <scope>NUCLEOTIDE SEQUENCE [LARGE SCALE GENOMIC DNA]</scope>
    <source>
        <strain evidence="7">Single colony</strain>
    </source>
</reference>
<gene>
    <name evidence="7" type="primary">FGENESH: predicted gene_15.34</name>
    <name evidence="5" type="synonym">cyn1</name>
    <name evidence="8" type="ORF">AAT19DRAFT_11094</name>
    <name evidence="7" type="ORF">BN2166_0067530</name>
</gene>
<dbReference type="NCBIfam" id="TIGR00673">
    <property type="entry name" value="cynS"/>
    <property type="match status" value="1"/>
</dbReference>
<proteinExistence type="inferred from homology"/>
<evidence type="ECO:0000313" key="7">
    <source>
        <dbReference type="EMBL" id="CTR10892.1"/>
    </source>
</evidence>
<dbReference type="InterPro" id="IPR010982">
    <property type="entry name" value="Lambda_DNA-bd_dom_sf"/>
</dbReference>
<protein>
    <recommendedName>
        <fullName evidence="5">Cyanate hydratase</fullName>
        <shortName evidence="5">Cyanase</shortName>
        <ecNumber evidence="5">4.2.1.104</ecNumber>
    </recommendedName>
    <alternativeName>
        <fullName evidence="5">Cyanate hydrolase</fullName>
    </alternativeName>
    <alternativeName>
        <fullName evidence="5">Cyanate lyase</fullName>
    </alternativeName>
</protein>
<dbReference type="STRING" id="5286.A0A0K3CQC6"/>
<evidence type="ECO:0000259" key="6">
    <source>
        <dbReference type="SMART" id="SM01116"/>
    </source>
</evidence>
<dbReference type="CDD" id="cd00093">
    <property type="entry name" value="HTH_XRE"/>
    <property type="match status" value="1"/>
</dbReference>
<dbReference type="PIRSF" id="PIRSF001263">
    <property type="entry name" value="Cyanate_hydratas"/>
    <property type="match status" value="1"/>
</dbReference>
<feature type="active site" evidence="5">
    <location>
        <position position="124"/>
    </location>
</feature>
<dbReference type="InterPro" id="IPR003712">
    <property type="entry name" value="Cyanate_lyase_C"/>
</dbReference>
<dbReference type="GO" id="GO:0008824">
    <property type="term" value="F:cyanate hydratase activity"/>
    <property type="evidence" value="ECO:0007669"/>
    <property type="project" value="UniProtKB-UniRule"/>
</dbReference>
<evidence type="ECO:0000256" key="3">
    <source>
        <dbReference type="ARBA" id="ARBA00023239"/>
    </source>
</evidence>
<evidence type="ECO:0000313" key="9">
    <source>
        <dbReference type="Proteomes" id="UP000199069"/>
    </source>
</evidence>
<dbReference type="OrthoDB" id="10019422at2759"/>
<dbReference type="Proteomes" id="UP000199069">
    <property type="component" value="Unassembled WGS sequence"/>
</dbReference>
<evidence type="ECO:0000313" key="8">
    <source>
        <dbReference type="EMBL" id="PRQ70345.1"/>
    </source>
</evidence>
<evidence type="ECO:0000256" key="5">
    <source>
        <dbReference type="HAMAP-Rule" id="MF_03139"/>
    </source>
</evidence>
<feature type="active site" evidence="5">
    <location>
        <position position="98"/>
    </location>
</feature>
<reference evidence="8 10" key="2">
    <citation type="journal article" date="2018" name="Elife">
        <title>Functional genomics of lipid metabolism in the oleaginous yeast Rhodosporidium toruloides.</title>
        <authorList>
            <person name="Coradetti S.T."/>
            <person name="Pinel D."/>
            <person name="Geiselman G."/>
            <person name="Ito M."/>
            <person name="Mondo S."/>
            <person name="Reilly M.C."/>
            <person name="Cheng Y.F."/>
            <person name="Bauer S."/>
            <person name="Grigoriev I."/>
            <person name="Gladden J.M."/>
            <person name="Simmons B.A."/>
            <person name="Brem R."/>
            <person name="Arkin A.P."/>
            <person name="Skerker J.M."/>
        </authorList>
    </citation>
    <scope>NUCLEOTIDE SEQUENCE [LARGE SCALE GENOMIC DNA]</scope>
    <source>
        <strain evidence="8 10">NBRC 0880</strain>
    </source>
</reference>
<dbReference type="OMA" id="YELVMIN"/>
<feature type="domain" description="Cyanate lyase C-terminal" evidence="6">
    <location>
        <begin position="85"/>
        <end position="156"/>
    </location>
</feature>
<dbReference type="Gene3D" id="3.30.1160.10">
    <property type="entry name" value="Cyanate lyase, C-terminal domain"/>
    <property type="match status" value="1"/>
</dbReference>
<dbReference type="CDD" id="cd00559">
    <property type="entry name" value="Cyanase_C"/>
    <property type="match status" value="1"/>
</dbReference>
<name>A0A0K3CQC6_RHOTO</name>
<dbReference type="AlphaFoldDB" id="A0A0K3CQC6"/>
<dbReference type="PANTHER" id="PTHR34186:SF2">
    <property type="entry name" value="CYANATE HYDRATASE"/>
    <property type="match status" value="1"/>
</dbReference>
<organism evidence="7 9">
    <name type="scientific">Rhodotorula toruloides</name>
    <name type="common">Yeast</name>
    <name type="synonym">Rhodosporidium toruloides</name>
    <dbReference type="NCBI Taxonomy" id="5286"/>
    <lineage>
        <taxon>Eukaryota</taxon>
        <taxon>Fungi</taxon>
        <taxon>Dikarya</taxon>
        <taxon>Basidiomycota</taxon>
        <taxon>Pucciniomycotina</taxon>
        <taxon>Microbotryomycetes</taxon>
        <taxon>Sporidiobolales</taxon>
        <taxon>Sporidiobolaceae</taxon>
        <taxon>Rhodotorula</taxon>
    </lineage>
</organism>
<comment type="catalytic activity">
    <reaction evidence="5">
        <text>cyanate + hydrogencarbonate + 3 H(+) = NH4(+) + 2 CO2</text>
        <dbReference type="Rhea" id="RHEA:11120"/>
        <dbReference type="ChEBI" id="CHEBI:15378"/>
        <dbReference type="ChEBI" id="CHEBI:16526"/>
        <dbReference type="ChEBI" id="CHEBI:17544"/>
        <dbReference type="ChEBI" id="CHEBI:28938"/>
        <dbReference type="ChEBI" id="CHEBI:29195"/>
        <dbReference type="EC" id="4.2.1.104"/>
    </reaction>
</comment>
<dbReference type="EMBL" id="LCTV02000015">
    <property type="protein sequence ID" value="PRQ70345.1"/>
    <property type="molecule type" value="Genomic_DNA"/>
</dbReference>
<dbReference type="InterPro" id="IPR001387">
    <property type="entry name" value="Cro/C1-type_HTH"/>
</dbReference>
<dbReference type="InterPro" id="IPR008076">
    <property type="entry name" value="Cyanase"/>
</dbReference>
<dbReference type="EC" id="4.2.1.104" evidence="5"/>
<keyword evidence="3 5" id="KW-0456">Lyase</keyword>
<dbReference type="GO" id="GO:0003677">
    <property type="term" value="F:DNA binding"/>
    <property type="evidence" value="ECO:0007669"/>
    <property type="project" value="InterPro"/>
</dbReference>
<comment type="similarity">
    <text evidence="5">Belongs to the cyanase family.</text>
</comment>
<evidence type="ECO:0000313" key="10">
    <source>
        <dbReference type="Proteomes" id="UP000239560"/>
    </source>
</evidence>
<evidence type="ECO:0000256" key="4">
    <source>
        <dbReference type="ARBA" id="ARBA00035107"/>
    </source>
</evidence>
<keyword evidence="9" id="KW-1185">Reference proteome</keyword>
<dbReference type="PANTHER" id="PTHR34186">
    <property type="entry name" value="CYANATE HYDRATASE"/>
    <property type="match status" value="1"/>
</dbReference>
<dbReference type="SMART" id="SM01116">
    <property type="entry name" value="Cyanate_lyase"/>
    <property type="match status" value="1"/>
</dbReference>